<keyword evidence="8" id="KW-0862">Zinc</keyword>
<dbReference type="OrthoDB" id="543368at2759"/>
<reference evidence="10" key="1">
    <citation type="journal article" date="2021" name="Proc. Natl. Acad. Sci. U.S.A.">
        <title>Three genomes in the algal genus Volvox reveal the fate of a haploid sex-determining region after a transition to homothallism.</title>
        <authorList>
            <person name="Yamamoto K."/>
            <person name="Hamaji T."/>
            <person name="Kawai-Toyooka H."/>
            <person name="Matsuzaki R."/>
            <person name="Takahashi F."/>
            <person name="Nishimura Y."/>
            <person name="Kawachi M."/>
            <person name="Noguchi H."/>
            <person name="Minakuchi Y."/>
            <person name="Umen J.G."/>
            <person name="Toyoda A."/>
            <person name="Nozaki H."/>
        </authorList>
    </citation>
    <scope>NUCLEOTIDE SEQUENCE</scope>
    <source>
        <strain evidence="10">NIES-3786</strain>
    </source>
</reference>
<dbReference type="PANTHER" id="PTHR13062">
    <property type="entry name" value="COLLAGENASE"/>
    <property type="match status" value="1"/>
</dbReference>
<keyword evidence="7" id="KW-0378">Hydrolase</keyword>
<dbReference type="Proteomes" id="UP000747110">
    <property type="component" value="Unassembled WGS sequence"/>
</dbReference>
<dbReference type="GO" id="GO:0005576">
    <property type="term" value="C:extracellular region"/>
    <property type="evidence" value="ECO:0007669"/>
    <property type="project" value="UniProtKB-SubCell"/>
</dbReference>
<feature type="non-terminal residue" evidence="10">
    <location>
        <position position="191"/>
    </location>
</feature>
<evidence type="ECO:0000256" key="9">
    <source>
        <dbReference type="ARBA" id="ARBA00023049"/>
    </source>
</evidence>
<keyword evidence="11" id="KW-1185">Reference proteome</keyword>
<feature type="non-terminal residue" evidence="10">
    <location>
        <position position="1"/>
    </location>
</feature>
<evidence type="ECO:0000256" key="1">
    <source>
        <dbReference type="ARBA" id="ARBA00001947"/>
    </source>
</evidence>
<keyword evidence="3" id="KW-0964">Secreted</keyword>
<name>A0A8J4FQL4_9CHLO</name>
<dbReference type="PANTHER" id="PTHR13062:SF12">
    <property type="entry name" value="ALPHA-2-MACROGLOBULIN DOMAIN-CONTAINING PROTEIN"/>
    <property type="match status" value="1"/>
</dbReference>
<dbReference type="EMBL" id="BNCP01000035">
    <property type="protein sequence ID" value="GIL86091.1"/>
    <property type="molecule type" value="Genomic_DNA"/>
</dbReference>
<keyword evidence="4" id="KW-0645">Protease</keyword>
<keyword evidence="6" id="KW-0732">Signal</keyword>
<protein>
    <submittedName>
        <fullName evidence="10">Uncharacterized protein</fullName>
    </submittedName>
</protein>
<evidence type="ECO:0000256" key="6">
    <source>
        <dbReference type="ARBA" id="ARBA00022729"/>
    </source>
</evidence>
<gene>
    <name evidence="10" type="ORF">Vretifemale_14537</name>
</gene>
<evidence type="ECO:0000256" key="8">
    <source>
        <dbReference type="ARBA" id="ARBA00022833"/>
    </source>
</evidence>
<organism evidence="10 11">
    <name type="scientific">Volvox reticuliferus</name>
    <dbReference type="NCBI Taxonomy" id="1737510"/>
    <lineage>
        <taxon>Eukaryota</taxon>
        <taxon>Viridiplantae</taxon>
        <taxon>Chlorophyta</taxon>
        <taxon>core chlorophytes</taxon>
        <taxon>Chlorophyceae</taxon>
        <taxon>CS clade</taxon>
        <taxon>Chlamydomonadales</taxon>
        <taxon>Volvocaceae</taxon>
        <taxon>Volvox</taxon>
    </lineage>
</organism>
<evidence type="ECO:0000313" key="10">
    <source>
        <dbReference type="EMBL" id="GIL86091.1"/>
    </source>
</evidence>
<comment type="cofactor">
    <cofactor evidence="1">
        <name>Zn(2+)</name>
        <dbReference type="ChEBI" id="CHEBI:29105"/>
    </cofactor>
</comment>
<proteinExistence type="predicted"/>
<keyword evidence="5" id="KW-0479">Metal-binding</keyword>
<keyword evidence="9" id="KW-0482">Metalloprotease</keyword>
<comment type="caution">
    <text evidence="10">The sequence shown here is derived from an EMBL/GenBank/DDBJ whole genome shotgun (WGS) entry which is preliminary data.</text>
</comment>
<comment type="subcellular location">
    <subcellularLocation>
        <location evidence="2">Secreted</location>
    </subcellularLocation>
</comment>
<accession>A0A8J4FQL4</accession>
<evidence type="ECO:0000313" key="11">
    <source>
        <dbReference type="Proteomes" id="UP000747110"/>
    </source>
</evidence>
<evidence type="ECO:0000256" key="4">
    <source>
        <dbReference type="ARBA" id="ARBA00022670"/>
    </source>
</evidence>
<evidence type="ECO:0000256" key="5">
    <source>
        <dbReference type="ARBA" id="ARBA00022723"/>
    </source>
</evidence>
<evidence type="ECO:0000256" key="2">
    <source>
        <dbReference type="ARBA" id="ARBA00004613"/>
    </source>
</evidence>
<dbReference type="GO" id="GO:0046872">
    <property type="term" value="F:metal ion binding"/>
    <property type="evidence" value="ECO:0007669"/>
    <property type="project" value="UniProtKB-KW"/>
</dbReference>
<dbReference type="AlphaFoldDB" id="A0A8J4FQL4"/>
<evidence type="ECO:0000256" key="3">
    <source>
        <dbReference type="ARBA" id="ARBA00022525"/>
    </source>
</evidence>
<dbReference type="GO" id="GO:0006508">
    <property type="term" value="P:proteolysis"/>
    <property type="evidence" value="ECO:0007669"/>
    <property type="project" value="UniProtKB-KW"/>
</dbReference>
<evidence type="ECO:0000256" key="7">
    <source>
        <dbReference type="ARBA" id="ARBA00022801"/>
    </source>
</evidence>
<sequence>SAPAWSLPTSSVSFTATAVSYIGASVSDAALTATWRTAKASGLLRLTTDTDGLASGVIDLGAVPPANRSEAYDTLTIDVEWIGPTRERITRSASVTLADGPARLQLQLSLTPSTPGTSFAVAATLTSNTDGAALTGVPVTATLRPAPNDTLTCGNATSSCSISSGAPFSPACQLTLPCVGQFLLEACADVT</sequence>
<dbReference type="GO" id="GO:0008237">
    <property type="term" value="F:metallopeptidase activity"/>
    <property type="evidence" value="ECO:0007669"/>
    <property type="project" value="UniProtKB-KW"/>
</dbReference>